<feature type="region of interest" description="Disordered" evidence="1">
    <location>
        <begin position="1"/>
        <end position="58"/>
    </location>
</feature>
<reference evidence="2" key="1">
    <citation type="submission" date="2018-06" db="EMBL/GenBank/DDBJ databases">
        <authorList>
            <person name="Zhirakovskaya E."/>
        </authorList>
    </citation>
    <scope>NUCLEOTIDE SEQUENCE</scope>
</reference>
<dbReference type="AlphaFoldDB" id="A0A3B1E930"/>
<protein>
    <submittedName>
        <fullName evidence="2">Uncharacterized protein</fullName>
    </submittedName>
</protein>
<sequence length="98" mass="11769">MSKRKKHRERERHNKKVIRRSSQVDSNQQRFEQTDLPQEETVQIESPSTEEDTSSPFIETEEKMLRNVSVTPVVQEERSRKKVVRKTRFRNQSAWKSV</sequence>
<gene>
    <name evidence="2" type="ORF">MNBD_PLANCTO02-857</name>
</gene>
<proteinExistence type="predicted"/>
<feature type="non-terminal residue" evidence="2">
    <location>
        <position position="98"/>
    </location>
</feature>
<organism evidence="2">
    <name type="scientific">hydrothermal vent metagenome</name>
    <dbReference type="NCBI Taxonomy" id="652676"/>
    <lineage>
        <taxon>unclassified sequences</taxon>
        <taxon>metagenomes</taxon>
        <taxon>ecological metagenomes</taxon>
    </lineage>
</organism>
<name>A0A3B1E930_9ZZZZ</name>
<evidence type="ECO:0000313" key="2">
    <source>
        <dbReference type="EMBL" id="VAX42537.1"/>
    </source>
</evidence>
<dbReference type="EMBL" id="UOGL01000664">
    <property type="protein sequence ID" value="VAX42537.1"/>
    <property type="molecule type" value="Genomic_DNA"/>
</dbReference>
<evidence type="ECO:0000256" key="1">
    <source>
        <dbReference type="SAM" id="MobiDB-lite"/>
    </source>
</evidence>
<feature type="compositionally biased region" description="Polar residues" evidence="1">
    <location>
        <begin position="20"/>
        <end position="31"/>
    </location>
</feature>
<accession>A0A3B1E930</accession>
<feature type="compositionally biased region" description="Basic residues" evidence="1">
    <location>
        <begin position="1"/>
        <end position="19"/>
    </location>
</feature>